<dbReference type="GO" id="GO:0009279">
    <property type="term" value="C:cell outer membrane"/>
    <property type="evidence" value="ECO:0007669"/>
    <property type="project" value="UniProtKB-SubCell"/>
</dbReference>
<keyword evidence="13" id="KW-1185">Reference proteome</keyword>
<evidence type="ECO:0000256" key="11">
    <source>
        <dbReference type="SAM" id="MobiDB-lite"/>
    </source>
</evidence>
<evidence type="ECO:0000256" key="2">
    <source>
        <dbReference type="ARBA" id="ARBA00022448"/>
    </source>
</evidence>
<evidence type="ECO:0000256" key="10">
    <source>
        <dbReference type="ARBA" id="ARBA00023237"/>
    </source>
</evidence>
<sequence length="156" mass="17104">MLRGPQGTLYGKNAIGGAINVVSKKTGNTMESKASIQAGSNETYGVKGFINGPLIKDELFFGLSANYNESRGFMKNEAPGQDYFDAKENKNAKARLRWLPTDQFEVNFHAGIDQLRNGSDTSIAPGPLRYHEKRNPHSVPGKQRAIKMDGGTLLFL</sequence>
<dbReference type="PANTHER" id="PTHR32552">
    <property type="entry name" value="FERRICHROME IRON RECEPTOR-RELATED"/>
    <property type="match status" value="1"/>
</dbReference>
<keyword evidence="5" id="KW-0812">Transmembrane</keyword>
<gene>
    <name evidence="12" type="ordered locus">TOL2_C33080</name>
</gene>
<keyword evidence="2" id="KW-0813">Transport</keyword>
<dbReference type="STRING" id="651182.TOL2_C33080"/>
<evidence type="ECO:0000256" key="9">
    <source>
        <dbReference type="ARBA" id="ARBA00023136"/>
    </source>
</evidence>
<comment type="subcellular location">
    <subcellularLocation>
        <location evidence="1">Cell outer membrane</location>
        <topology evidence="1">Multi-pass membrane protein</topology>
    </subcellularLocation>
</comment>
<evidence type="ECO:0000256" key="6">
    <source>
        <dbReference type="ARBA" id="ARBA00023004"/>
    </source>
</evidence>
<dbReference type="PATRIC" id="fig|651182.5.peg.3907"/>
<dbReference type="AlphaFoldDB" id="K0NL13"/>
<evidence type="ECO:0000256" key="8">
    <source>
        <dbReference type="ARBA" id="ARBA00023077"/>
    </source>
</evidence>
<evidence type="ECO:0000256" key="4">
    <source>
        <dbReference type="ARBA" id="ARBA00022496"/>
    </source>
</evidence>
<dbReference type="Gene3D" id="2.40.170.20">
    <property type="entry name" value="TonB-dependent receptor, beta-barrel domain"/>
    <property type="match status" value="1"/>
</dbReference>
<evidence type="ECO:0008006" key="14">
    <source>
        <dbReference type="Google" id="ProtNLM"/>
    </source>
</evidence>
<accession>K0NL13</accession>
<dbReference type="SUPFAM" id="SSF56935">
    <property type="entry name" value="Porins"/>
    <property type="match status" value="1"/>
</dbReference>
<keyword evidence="3" id="KW-1134">Transmembrane beta strand</keyword>
<dbReference type="InterPro" id="IPR039426">
    <property type="entry name" value="TonB-dep_rcpt-like"/>
</dbReference>
<dbReference type="PANTHER" id="PTHR32552:SF81">
    <property type="entry name" value="TONB-DEPENDENT OUTER MEMBRANE RECEPTOR"/>
    <property type="match status" value="1"/>
</dbReference>
<dbReference type="Proteomes" id="UP000007347">
    <property type="component" value="Chromosome"/>
</dbReference>
<keyword evidence="6" id="KW-0408">Iron</keyword>
<keyword evidence="7" id="KW-0406">Ion transport</keyword>
<evidence type="ECO:0000256" key="1">
    <source>
        <dbReference type="ARBA" id="ARBA00004571"/>
    </source>
</evidence>
<proteinExistence type="predicted"/>
<evidence type="ECO:0000256" key="5">
    <source>
        <dbReference type="ARBA" id="ARBA00022692"/>
    </source>
</evidence>
<keyword evidence="4" id="KW-0410">Iron transport</keyword>
<dbReference type="InterPro" id="IPR036942">
    <property type="entry name" value="Beta-barrel_TonB_sf"/>
</dbReference>
<dbReference type="KEGG" id="dto:TOL2_C33080"/>
<keyword evidence="10" id="KW-0998">Cell outer membrane</keyword>
<dbReference type="GO" id="GO:0006826">
    <property type="term" value="P:iron ion transport"/>
    <property type="evidence" value="ECO:0007669"/>
    <property type="project" value="UniProtKB-KW"/>
</dbReference>
<evidence type="ECO:0000256" key="3">
    <source>
        <dbReference type="ARBA" id="ARBA00022452"/>
    </source>
</evidence>
<evidence type="ECO:0000313" key="12">
    <source>
        <dbReference type="EMBL" id="CCK81465.1"/>
    </source>
</evidence>
<evidence type="ECO:0000313" key="13">
    <source>
        <dbReference type="Proteomes" id="UP000007347"/>
    </source>
</evidence>
<dbReference type="HOGENOM" id="CLU_1683756_0_0_7"/>
<feature type="region of interest" description="Disordered" evidence="11">
    <location>
        <begin position="117"/>
        <end position="142"/>
    </location>
</feature>
<name>K0NL13_DESTT</name>
<evidence type="ECO:0000256" key="7">
    <source>
        <dbReference type="ARBA" id="ARBA00023065"/>
    </source>
</evidence>
<organism evidence="12 13">
    <name type="scientific">Desulfobacula toluolica (strain DSM 7467 / Tol2)</name>
    <dbReference type="NCBI Taxonomy" id="651182"/>
    <lineage>
        <taxon>Bacteria</taxon>
        <taxon>Pseudomonadati</taxon>
        <taxon>Thermodesulfobacteriota</taxon>
        <taxon>Desulfobacteria</taxon>
        <taxon>Desulfobacterales</taxon>
        <taxon>Desulfobacteraceae</taxon>
        <taxon>Desulfobacula</taxon>
    </lineage>
</organism>
<reference evidence="12 13" key="1">
    <citation type="journal article" date="2013" name="Environ. Microbiol.">
        <title>Complete genome, catabolic sub-proteomes and key-metabolites of Desulfobacula toluolica Tol2, a marine, aromatic compound-degrading, sulfate-reducing bacterium.</title>
        <authorList>
            <person name="Wohlbrand L."/>
            <person name="Jacob J.H."/>
            <person name="Kube M."/>
            <person name="Mussmann M."/>
            <person name="Jarling R."/>
            <person name="Beck A."/>
            <person name="Amann R."/>
            <person name="Wilkes H."/>
            <person name="Reinhardt R."/>
            <person name="Rabus R."/>
        </authorList>
    </citation>
    <scope>NUCLEOTIDE SEQUENCE [LARGE SCALE GENOMIC DNA]</scope>
    <source>
        <strain evidence="13">DSM 7467 / Tol2</strain>
    </source>
</reference>
<dbReference type="EMBL" id="FO203503">
    <property type="protein sequence ID" value="CCK81465.1"/>
    <property type="molecule type" value="Genomic_DNA"/>
</dbReference>
<keyword evidence="9" id="KW-0472">Membrane</keyword>
<protein>
    <recommendedName>
        <fullName evidence="14">TonB-dependent receptor</fullName>
    </recommendedName>
</protein>
<keyword evidence="8" id="KW-0798">TonB box</keyword>